<protein>
    <submittedName>
        <fullName evidence="1">Uncharacterized protein</fullName>
    </submittedName>
</protein>
<accession>A0A3M7Q051</accession>
<comment type="caution">
    <text evidence="1">The sequence shown here is derived from an EMBL/GenBank/DDBJ whole genome shotgun (WGS) entry which is preliminary data.</text>
</comment>
<sequence length="202" mass="23357">MTILNCTDNDNFNPNLNSVRAKLLQKNKKFPLLTMLIISCSELKEIEVFKLDGGVVLASIGSRYGALTWHKVQGSMIEEIRFFRLTPEPNYQMKILNIFNALMRDKSCLTAKVAVRFKVGFTFWTSIYDLAGKNCGPNFWKLFVKFSKMNHLNDGIRLHLPRIDRFIFLSDLESVDNLLKICSGLFKLFKRKLAETIKQPER</sequence>
<reference evidence="1 2" key="1">
    <citation type="journal article" date="2018" name="Sci. Rep.">
        <title>Genomic signatures of local adaptation to the degree of environmental predictability in rotifers.</title>
        <authorList>
            <person name="Franch-Gras L."/>
            <person name="Hahn C."/>
            <person name="Garcia-Roger E.M."/>
            <person name="Carmona M.J."/>
            <person name="Serra M."/>
            <person name="Gomez A."/>
        </authorList>
    </citation>
    <scope>NUCLEOTIDE SEQUENCE [LARGE SCALE GENOMIC DNA]</scope>
    <source>
        <strain evidence="1">HYR1</strain>
    </source>
</reference>
<proteinExistence type="predicted"/>
<evidence type="ECO:0000313" key="2">
    <source>
        <dbReference type="Proteomes" id="UP000276133"/>
    </source>
</evidence>
<organism evidence="1 2">
    <name type="scientific">Brachionus plicatilis</name>
    <name type="common">Marine rotifer</name>
    <name type="synonym">Brachionus muelleri</name>
    <dbReference type="NCBI Taxonomy" id="10195"/>
    <lineage>
        <taxon>Eukaryota</taxon>
        <taxon>Metazoa</taxon>
        <taxon>Spiralia</taxon>
        <taxon>Gnathifera</taxon>
        <taxon>Rotifera</taxon>
        <taxon>Eurotatoria</taxon>
        <taxon>Monogononta</taxon>
        <taxon>Pseudotrocha</taxon>
        <taxon>Ploima</taxon>
        <taxon>Brachionidae</taxon>
        <taxon>Brachionus</taxon>
    </lineage>
</organism>
<dbReference type="AlphaFoldDB" id="A0A3M7Q051"/>
<gene>
    <name evidence="1" type="ORF">BpHYR1_024095</name>
</gene>
<name>A0A3M7Q051_BRAPC</name>
<dbReference type="Proteomes" id="UP000276133">
    <property type="component" value="Unassembled WGS sequence"/>
</dbReference>
<evidence type="ECO:0000313" key="1">
    <source>
        <dbReference type="EMBL" id="RNA04770.1"/>
    </source>
</evidence>
<keyword evidence="2" id="KW-1185">Reference proteome</keyword>
<dbReference type="EMBL" id="REGN01007968">
    <property type="protein sequence ID" value="RNA04770.1"/>
    <property type="molecule type" value="Genomic_DNA"/>
</dbReference>